<dbReference type="InterPro" id="IPR052053">
    <property type="entry name" value="IM_YidH-like"/>
</dbReference>
<sequence>MPPGETEPAHPDYRFTLANERTLLAWLRTGLALVAAGVAMAQFAPGLGVPWGGAAVAVALVLTGLGTALGGYRRWRRNEWAIATGRPLPPSRVPTTVVASLSAVLVVVAVLVGIEVIGA</sequence>
<organism evidence="8 9">
    <name type="scientific">Geodermatophilus ruber</name>
    <dbReference type="NCBI Taxonomy" id="504800"/>
    <lineage>
        <taxon>Bacteria</taxon>
        <taxon>Bacillati</taxon>
        <taxon>Actinomycetota</taxon>
        <taxon>Actinomycetes</taxon>
        <taxon>Geodermatophilales</taxon>
        <taxon>Geodermatophilaceae</taxon>
        <taxon>Geodermatophilus</taxon>
    </lineage>
</organism>
<dbReference type="RefSeq" id="WP_091322995.1">
    <property type="nucleotide sequence ID" value="NZ_FOSW01000004.1"/>
</dbReference>
<feature type="transmembrane region" description="Helical" evidence="6">
    <location>
        <begin position="23"/>
        <end position="43"/>
    </location>
</feature>
<dbReference type="Proteomes" id="UP000199152">
    <property type="component" value="Unassembled WGS sequence"/>
</dbReference>
<dbReference type="AlphaFoldDB" id="A0A1I4D4N2"/>
<dbReference type="InterPro" id="IPR003807">
    <property type="entry name" value="DUF202"/>
</dbReference>
<dbReference type="PANTHER" id="PTHR34187">
    <property type="entry name" value="FGR18P"/>
    <property type="match status" value="1"/>
</dbReference>
<gene>
    <name evidence="8" type="ORF">SAMN04488085_104115</name>
</gene>
<feature type="domain" description="DUF202" evidence="7">
    <location>
        <begin position="14"/>
        <end position="80"/>
    </location>
</feature>
<evidence type="ECO:0000313" key="8">
    <source>
        <dbReference type="EMBL" id="SFK86981.1"/>
    </source>
</evidence>
<evidence type="ECO:0000256" key="2">
    <source>
        <dbReference type="ARBA" id="ARBA00022475"/>
    </source>
</evidence>
<dbReference type="Pfam" id="PF02656">
    <property type="entry name" value="DUF202"/>
    <property type="match status" value="1"/>
</dbReference>
<keyword evidence="2" id="KW-1003">Cell membrane</keyword>
<accession>A0A1I4D4N2</accession>
<dbReference type="EMBL" id="FOSW01000004">
    <property type="protein sequence ID" value="SFK86981.1"/>
    <property type="molecule type" value="Genomic_DNA"/>
</dbReference>
<dbReference type="GO" id="GO:0005886">
    <property type="term" value="C:plasma membrane"/>
    <property type="evidence" value="ECO:0007669"/>
    <property type="project" value="UniProtKB-SubCell"/>
</dbReference>
<proteinExistence type="predicted"/>
<dbReference type="PANTHER" id="PTHR34187:SF2">
    <property type="entry name" value="DUF202 DOMAIN-CONTAINING PROTEIN"/>
    <property type="match status" value="1"/>
</dbReference>
<comment type="subcellular location">
    <subcellularLocation>
        <location evidence="1">Cell membrane</location>
        <topology evidence="1">Multi-pass membrane protein</topology>
    </subcellularLocation>
</comment>
<evidence type="ECO:0000256" key="6">
    <source>
        <dbReference type="SAM" id="Phobius"/>
    </source>
</evidence>
<name>A0A1I4D4N2_9ACTN</name>
<feature type="transmembrane region" description="Helical" evidence="6">
    <location>
        <begin position="49"/>
        <end position="72"/>
    </location>
</feature>
<evidence type="ECO:0000256" key="1">
    <source>
        <dbReference type="ARBA" id="ARBA00004651"/>
    </source>
</evidence>
<protein>
    <submittedName>
        <fullName evidence="8">Putative membrane protein</fullName>
    </submittedName>
</protein>
<evidence type="ECO:0000256" key="3">
    <source>
        <dbReference type="ARBA" id="ARBA00022692"/>
    </source>
</evidence>
<evidence type="ECO:0000256" key="4">
    <source>
        <dbReference type="ARBA" id="ARBA00022989"/>
    </source>
</evidence>
<keyword evidence="4 6" id="KW-1133">Transmembrane helix</keyword>
<keyword evidence="3 6" id="KW-0812">Transmembrane</keyword>
<dbReference type="STRING" id="504800.SAMN04488085_104115"/>
<keyword evidence="5 6" id="KW-0472">Membrane</keyword>
<evidence type="ECO:0000259" key="7">
    <source>
        <dbReference type="Pfam" id="PF02656"/>
    </source>
</evidence>
<keyword evidence="9" id="KW-1185">Reference proteome</keyword>
<evidence type="ECO:0000256" key="5">
    <source>
        <dbReference type="ARBA" id="ARBA00023136"/>
    </source>
</evidence>
<dbReference type="InParanoid" id="A0A1I4D4N2"/>
<evidence type="ECO:0000313" key="9">
    <source>
        <dbReference type="Proteomes" id="UP000199152"/>
    </source>
</evidence>
<feature type="transmembrane region" description="Helical" evidence="6">
    <location>
        <begin position="93"/>
        <end position="114"/>
    </location>
</feature>
<reference evidence="8 9" key="1">
    <citation type="submission" date="2016-10" db="EMBL/GenBank/DDBJ databases">
        <authorList>
            <person name="de Groot N.N."/>
        </authorList>
    </citation>
    <scope>NUCLEOTIDE SEQUENCE [LARGE SCALE GENOMIC DNA]</scope>
    <source>
        <strain evidence="8 9">DSM 45317</strain>
    </source>
</reference>